<dbReference type="GO" id="GO:0000271">
    <property type="term" value="P:polysaccharide biosynthetic process"/>
    <property type="evidence" value="ECO:0007669"/>
    <property type="project" value="TreeGrafter"/>
</dbReference>
<dbReference type="Pfam" id="PF01757">
    <property type="entry name" value="Acyl_transf_3"/>
    <property type="match status" value="1"/>
</dbReference>
<proteinExistence type="predicted"/>
<evidence type="ECO:0000313" key="4">
    <source>
        <dbReference type="Proteomes" id="UP000323930"/>
    </source>
</evidence>
<dbReference type="OrthoDB" id="9796461at2"/>
<feature type="transmembrane region" description="Helical" evidence="1">
    <location>
        <begin position="240"/>
        <end position="260"/>
    </location>
</feature>
<keyword evidence="3" id="KW-0012">Acyltransferase</keyword>
<dbReference type="EMBL" id="VSDQ01000409">
    <property type="protein sequence ID" value="TYA84065.1"/>
    <property type="molecule type" value="Genomic_DNA"/>
</dbReference>
<organism evidence="3 4">
    <name type="scientific">Seonamhaeicola marinus</name>
    <dbReference type="NCBI Taxonomy" id="1912246"/>
    <lineage>
        <taxon>Bacteria</taxon>
        <taxon>Pseudomonadati</taxon>
        <taxon>Bacteroidota</taxon>
        <taxon>Flavobacteriia</taxon>
        <taxon>Flavobacteriales</taxon>
        <taxon>Flavobacteriaceae</taxon>
    </lineage>
</organism>
<keyword evidence="1" id="KW-0472">Membrane</keyword>
<evidence type="ECO:0000259" key="2">
    <source>
        <dbReference type="Pfam" id="PF01757"/>
    </source>
</evidence>
<keyword evidence="1" id="KW-0812">Transmembrane</keyword>
<feature type="transmembrane region" description="Helical" evidence="1">
    <location>
        <begin position="180"/>
        <end position="197"/>
    </location>
</feature>
<feature type="transmembrane region" description="Helical" evidence="1">
    <location>
        <begin position="156"/>
        <end position="175"/>
    </location>
</feature>
<dbReference type="InterPro" id="IPR050879">
    <property type="entry name" value="Acyltransferase_3"/>
</dbReference>
<dbReference type="InterPro" id="IPR002656">
    <property type="entry name" value="Acyl_transf_3_dom"/>
</dbReference>
<dbReference type="PANTHER" id="PTHR23028:SF53">
    <property type="entry name" value="ACYL_TRANSF_3 DOMAIN-CONTAINING PROTEIN"/>
    <property type="match status" value="1"/>
</dbReference>
<keyword evidence="1" id="KW-1133">Transmembrane helix</keyword>
<feature type="transmembrane region" description="Helical" evidence="1">
    <location>
        <begin position="53"/>
        <end position="72"/>
    </location>
</feature>
<dbReference type="AlphaFoldDB" id="A0A5D0IJV8"/>
<feature type="transmembrane region" description="Helical" evidence="1">
    <location>
        <begin position="296"/>
        <end position="318"/>
    </location>
</feature>
<keyword evidence="3" id="KW-0808">Transferase</keyword>
<evidence type="ECO:0000256" key="1">
    <source>
        <dbReference type="SAM" id="Phobius"/>
    </source>
</evidence>
<dbReference type="PANTHER" id="PTHR23028">
    <property type="entry name" value="ACETYLTRANSFERASE"/>
    <property type="match status" value="1"/>
</dbReference>
<feature type="transmembrane region" description="Helical" evidence="1">
    <location>
        <begin position="209"/>
        <end position="228"/>
    </location>
</feature>
<feature type="transmembrane region" description="Helical" evidence="1">
    <location>
        <begin position="93"/>
        <end position="116"/>
    </location>
</feature>
<dbReference type="RefSeq" id="WP_148540319.1">
    <property type="nucleotide sequence ID" value="NZ_VSDQ01000409.1"/>
</dbReference>
<reference evidence="3 4" key="1">
    <citation type="submission" date="2019-08" db="EMBL/GenBank/DDBJ databases">
        <title>Seonamhaeicola sediminis sp. nov., isolated from marine sediment.</title>
        <authorList>
            <person name="Cao W.R."/>
        </authorList>
    </citation>
    <scope>NUCLEOTIDE SEQUENCE [LARGE SCALE GENOMIC DNA]</scope>
    <source>
        <strain evidence="3 4">B011</strain>
    </source>
</reference>
<comment type="caution">
    <text evidence="3">The sequence shown here is derived from an EMBL/GenBank/DDBJ whole genome shotgun (WGS) entry which is preliminary data.</text>
</comment>
<keyword evidence="4" id="KW-1185">Reference proteome</keyword>
<protein>
    <submittedName>
        <fullName evidence="3">Acyltransferase</fullName>
    </submittedName>
</protein>
<dbReference type="GO" id="GO:0016020">
    <property type="term" value="C:membrane"/>
    <property type="evidence" value="ECO:0007669"/>
    <property type="project" value="TreeGrafter"/>
</dbReference>
<feature type="transmembrane region" description="Helical" evidence="1">
    <location>
        <begin position="12"/>
        <end position="33"/>
    </location>
</feature>
<feature type="domain" description="Acyltransferase 3" evidence="2">
    <location>
        <begin position="15"/>
        <end position="355"/>
    </location>
</feature>
<name>A0A5D0IJV8_9FLAO</name>
<feature type="transmembrane region" description="Helical" evidence="1">
    <location>
        <begin position="266"/>
        <end position="284"/>
    </location>
</feature>
<gene>
    <name evidence="3" type="ORF">FUA24_05280</name>
</gene>
<dbReference type="GO" id="GO:0016747">
    <property type="term" value="F:acyltransferase activity, transferring groups other than amino-acyl groups"/>
    <property type="evidence" value="ECO:0007669"/>
    <property type="project" value="InterPro"/>
</dbReference>
<dbReference type="Proteomes" id="UP000323930">
    <property type="component" value="Unassembled WGS sequence"/>
</dbReference>
<accession>A0A5D0IJV8</accession>
<evidence type="ECO:0000313" key="3">
    <source>
        <dbReference type="EMBL" id="TYA84065.1"/>
    </source>
</evidence>
<sequence>MKQRLTRYIPSLTPLRGIAAILVVFFHFDIWLMLRGFPRLIDLEYSSIINNGYVWVDFFFILSGFVICHVYSEKLEHRTKTTVKNYLWARFSRLYPLHVFIMLLFVLQIIVLLWLFPEYAEKKWLWTRSLPDFLYHLFFLQTSGIVDRPVWNVGSWSIAAEWWTYILAIILIPLLNKGNMVLRIISVILSLLGYIFITSQNPKFTLDEFYALGTLRCVFGFTVGIVVYQAYKYLIYKETIWTKDWLFFVILVSSILVLHFGLYDVIIIPLFAVLILCAALNKGLPHKLLNTKPLIFIGNISYSIYLIHLFWIYTWVMWIDLYFIPSTTTTPDLAQRTLWFLILFSLIVASSYITYNYVEIPAQKKLRQWRASKRKD</sequence>
<feature type="transmembrane region" description="Helical" evidence="1">
    <location>
        <begin position="338"/>
        <end position="358"/>
    </location>
</feature>